<dbReference type="Gene3D" id="3.40.430.10">
    <property type="entry name" value="Dihydrofolate Reductase, subunit A"/>
    <property type="match status" value="1"/>
</dbReference>
<dbReference type="Proteomes" id="UP001597414">
    <property type="component" value="Unassembled WGS sequence"/>
</dbReference>
<evidence type="ECO:0000313" key="2">
    <source>
        <dbReference type="EMBL" id="MFD2200824.1"/>
    </source>
</evidence>
<comment type="caution">
    <text evidence="2">The sequence shown here is derived from an EMBL/GenBank/DDBJ whole genome shotgun (WGS) entry which is preliminary data.</text>
</comment>
<dbReference type="InterPro" id="IPR024072">
    <property type="entry name" value="DHFR-like_dom_sf"/>
</dbReference>
<protein>
    <submittedName>
        <fullName evidence="2">Dihydrofolate reductase family protein</fullName>
    </submittedName>
</protein>
<evidence type="ECO:0000313" key="3">
    <source>
        <dbReference type="Proteomes" id="UP001597414"/>
    </source>
</evidence>
<sequence>MRKVILYIACSLDGFIAMPGDDLSFLDKVAKEGEDYGYNEFTEAVDTVILGRRTYEWVMSKVLEFPHASKETYVITREIRERIGNIHFYSDDLESLVNRLKRKEGKDIFVDGGSEVVRMMLQVKLIDEMIISIIPVLLGEGIPLFAKGIPYQDLKLLSSKSFDTGLVQLHYEVLNE</sequence>
<dbReference type="RefSeq" id="WP_380800693.1">
    <property type="nucleotide sequence ID" value="NZ_JBHUIV010000010.1"/>
</dbReference>
<organism evidence="2 3">
    <name type="scientific">Shivajiella indica</name>
    <dbReference type="NCBI Taxonomy" id="872115"/>
    <lineage>
        <taxon>Bacteria</taxon>
        <taxon>Pseudomonadati</taxon>
        <taxon>Bacteroidota</taxon>
        <taxon>Cytophagia</taxon>
        <taxon>Cytophagales</taxon>
        <taxon>Cyclobacteriaceae</taxon>
        <taxon>Shivajiella</taxon>
    </lineage>
</organism>
<keyword evidence="3" id="KW-1185">Reference proteome</keyword>
<proteinExistence type="predicted"/>
<evidence type="ECO:0000259" key="1">
    <source>
        <dbReference type="Pfam" id="PF01872"/>
    </source>
</evidence>
<dbReference type="InterPro" id="IPR002734">
    <property type="entry name" value="RibDG_C"/>
</dbReference>
<dbReference type="Pfam" id="PF01872">
    <property type="entry name" value="RibD_C"/>
    <property type="match status" value="1"/>
</dbReference>
<dbReference type="InterPro" id="IPR050765">
    <property type="entry name" value="Riboflavin_Biosynth_HTPR"/>
</dbReference>
<gene>
    <name evidence="2" type="ORF">ACFSKV_04550</name>
</gene>
<name>A0ABW5B5R4_9BACT</name>
<dbReference type="EMBL" id="JBHUIV010000010">
    <property type="protein sequence ID" value="MFD2200824.1"/>
    <property type="molecule type" value="Genomic_DNA"/>
</dbReference>
<dbReference type="PANTHER" id="PTHR38011:SF11">
    <property type="entry name" value="2,5-DIAMINO-6-RIBOSYLAMINO-4(3H)-PYRIMIDINONE 5'-PHOSPHATE REDUCTASE"/>
    <property type="match status" value="1"/>
</dbReference>
<dbReference type="SUPFAM" id="SSF53597">
    <property type="entry name" value="Dihydrofolate reductase-like"/>
    <property type="match status" value="1"/>
</dbReference>
<reference evidence="3" key="1">
    <citation type="journal article" date="2019" name="Int. J. Syst. Evol. Microbiol.">
        <title>The Global Catalogue of Microorganisms (GCM) 10K type strain sequencing project: providing services to taxonomists for standard genome sequencing and annotation.</title>
        <authorList>
            <consortium name="The Broad Institute Genomics Platform"/>
            <consortium name="The Broad Institute Genome Sequencing Center for Infectious Disease"/>
            <person name="Wu L."/>
            <person name="Ma J."/>
        </authorList>
    </citation>
    <scope>NUCLEOTIDE SEQUENCE [LARGE SCALE GENOMIC DNA]</scope>
    <source>
        <strain evidence="3">KCTC 19812</strain>
    </source>
</reference>
<accession>A0ABW5B5R4</accession>
<dbReference type="PANTHER" id="PTHR38011">
    <property type="entry name" value="DIHYDROFOLATE REDUCTASE FAMILY PROTEIN (AFU_ORTHOLOGUE AFUA_8G06820)"/>
    <property type="match status" value="1"/>
</dbReference>
<feature type="domain" description="Bacterial bifunctional deaminase-reductase C-terminal" evidence="1">
    <location>
        <begin position="2"/>
        <end position="167"/>
    </location>
</feature>